<proteinExistence type="inferred from homology"/>
<feature type="compositionally biased region" description="Polar residues" evidence="2">
    <location>
        <begin position="158"/>
        <end position="171"/>
    </location>
</feature>
<dbReference type="PANTHER" id="PTHR13354:SF11">
    <property type="entry name" value="LYSINE-SPECIFIC DEMETHYLASE 9"/>
    <property type="match status" value="1"/>
</dbReference>
<feature type="region of interest" description="Disordered" evidence="2">
    <location>
        <begin position="1"/>
        <end position="181"/>
    </location>
</feature>
<feature type="compositionally biased region" description="Basic and acidic residues" evidence="2">
    <location>
        <begin position="51"/>
        <end position="73"/>
    </location>
</feature>
<dbReference type="InterPro" id="IPR026306">
    <property type="entry name" value="RSBN1/Dpy-2/CEP530"/>
</dbReference>
<evidence type="ECO:0000256" key="1">
    <source>
        <dbReference type="ARBA" id="ARBA00010560"/>
    </source>
</evidence>
<evidence type="ECO:0008006" key="5">
    <source>
        <dbReference type="Google" id="ProtNLM"/>
    </source>
</evidence>
<accession>A0AAV5VRB5</accession>
<feature type="compositionally biased region" description="Low complexity" evidence="2">
    <location>
        <begin position="136"/>
        <end position="154"/>
    </location>
</feature>
<name>A0AAV5VRB5_9BILA</name>
<gene>
    <name evidence="3" type="ORF">PFISCL1PPCAC_13335</name>
</gene>
<evidence type="ECO:0000313" key="3">
    <source>
        <dbReference type="EMBL" id="GMT22038.1"/>
    </source>
</evidence>
<dbReference type="AlphaFoldDB" id="A0AAV5VRB5"/>
<evidence type="ECO:0000256" key="2">
    <source>
        <dbReference type="SAM" id="MobiDB-lite"/>
    </source>
</evidence>
<sequence length="796" mass="90693">ERKKEGGERKEKKDKMSLNNFVIDKKGKKSLMEGPSSSKKRRIDESDDEGEKEKRRERREKEEREKEDKDRAERKRIKKERKEKEAKELAALMEAAVKKEEPMSRMGSESPAEVSTTVTEESDGKEERRSPLRIVPSYSSTSSTCKPSTSSFSPPQLPTSTCSPPQEPASSSGGGEQMTSATMTMPTTAIVKKEIMDEDMARTEKMTLLREQSLSPLEMILRADSSSPEIQILGEAEKRLPKPAIIRNSSPIMEEEVQVLHVKVNDVEQSVDFRALNTYKEIPMTQKSRDELDRLRAEHRKDLAEREKVLKIHDDAVFGSDVKSEVDSLDGGGSSVTRRNNRGVQAMLYSLRTIIPHFSSEMLSPRFYHLITIETHPNGGAPLIMCDWDKVCNELDVQSRDRFAREFINLGMAEDDGVPVFVIGIMKNAGEYLDDLLEYMCTKHGHLPCKVGSLLNKQVVETMTLENYYRQVCDTYSEGTFRAGPMNALSMVGAKQEECGQYFKDILKMLESSPILKPLMPWGEMSLYENKLKPTDSDDGPIVWVRPGEQLIRTDDLAGDKKKSRDRQRANVIRHSERRELLFEDRTPCHADHVGDGMERKTTAAVGILQAIKQQMDHTFPVKVPGIEGHLRDTRAVKDVVCFHAGDFEKIREALYLDLYEPPMSQCVTWVEEAKLNQLRREGIRYAKFQLHHDDIYFLPRGIVHQFRTISACLSVAWHVRLKQYYVKPPAPRTMAERRISNVDEPRERRHKSAGASSSRRHHHRHRVRSPSSSASDTDRSARKKSVSDSSSDSDE</sequence>
<protein>
    <recommendedName>
        <fullName evidence="5">Round spermatid basic protein 1-like protein</fullName>
    </recommendedName>
</protein>
<feature type="non-terminal residue" evidence="3">
    <location>
        <position position="1"/>
    </location>
</feature>
<feature type="compositionally biased region" description="Basic residues" evidence="2">
    <location>
        <begin position="749"/>
        <end position="769"/>
    </location>
</feature>
<dbReference type="GO" id="GO:0005634">
    <property type="term" value="C:nucleus"/>
    <property type="evidence" value="ECO:0007669"/>
    <property type="project" value="InterPro"/>
</dbReference>
<dbReference type="PANTHER" id="PTHR13354">
    <property type="entry name" value="ROUND SPERMATID BASIC PROTEIN 1"/>
    <property type="match status" value="1"/>
</dbReference>
<feature type="region of interest" description="Disordered" evidence="2">
    <location>
        <begin position="737"/>
        <end position="796"/>
    </location>
</feature>
<feature type="compositionally biased region" description="Basic and acidic residues" evidence="2">
    <location>
        <begin position="737"/>
        <end position="748"/>
    </location>
</feature>
<dbReference type="Proteomes" id="UP001432322">
    <property type="component" value="Unassembled WGS sequence"/>
</dbReference>
<comment type="caution">
    <text evidence="3">The sequence shown here is derived from an EMBL/GenBank/DDBJ whole genome shotgun (WGS) entry which is preliminary data.</text>
</comment>
<keyword evidence="4" id="KW-1185">Reference proteome</keyword>
<reference evidence="3" key="1">
    <citation type="submission" date="2023-10" db="EMBL/GenBank/DDBJ databases">
        <title>Genome assembly of Pristionchus species.</title>
        <authorList>
            <person name="Yoshida K."/>
            <person name="Sommer R.J."/>
        </authorList>
    </citation>
    <scope>NUCLEOTIDE SEQUENCE</scope>
    <source>
        <strain evidence="3">RS5133</strain>
    </source>
</reference>
<organism evidence="3 4">
    <name type="scientific">Pristionchus fissidentatus</name>
    <dbReference type="NCBI Taxonomy" id="1538716"/>
    <lineage>
        <taxon>Eukaryota</taxon>
        <taxon>Metazoa</taxon>
        <taxon>Ecdysozoa</taxon>
        <taxon>Nematoda</taxon>
        <taxon>Chromadorea</taxon>
        <taxon>Rhabditida</taxon>
        <taxon>Rhabditina</taxon>
        <taxon>Diplogasteromorpha</taxon>
        <taxon>Diplogasteroidea</taxon>
        <taxon>Neodiplogasteridae</taxon>
        <taxon>Pristionchus</taxon>
    </lineage>
</organism>
<evidence type="ECO:0000313" key="4">
    <source>
        <dbReference type="Proteomes" id="UP001432322"/>
    </source>
</evidence>
<dbReference type="EMBL" id="BTSY01000004">
    <property type="protein sequence ID" value="GMT22038.1"/>
    <property type="molecule type" value="Genomic_DNA"/>
</dbReference>
<comment type="similarity">
    <text evidence="1">Belongs to the round spermatid basic protein 1 family.</text>
</comment>
<feature type="compositionally biased region" description="Basic and acidic residues" evidence="2">
    <location>
        <begin position="1"/>
        <end position="16"/>
    </location>
</feature>